<dbReference type="Proteomes" id="UP000830375">
    <property type="component" value="Unassembled WGS sequence"/>
</dbReference>
<sequence length="504" mass="57437">MSGAFFSHIKYKPDSQEQRIKEEAIAKWVARTAHPPRTVEDEEFINMLEKIDKRLTVPKKTKITNLVDQMYLAEKVKFKNRLAMARKVTIGIDIWTKKGLTASFLGVSACYLNVQDSKAEHILLNLKQMVHPHTANSIVTLVEECTEEWGILKEKIIMIITDNGSNMVSAFRVEEEDTSSDENDSNKDSDEEEEADERYGTLERTPCVVHTLQLVVNMVKKEQAIKRLLDKVRHLVRQFRKSSVATEWLLEQCGLILIKDCETRWSSSFLMWSRLLKVKDHVTSVADTMGWDCLLPSEWSYRDVATLAQKMSANMDLRFSCFLDVSASNFSPLAAAACFVDASVSAETLIDNDNDNIQNLLSKAEEYITRTSRSVPYQEEVTDDEDIRNAEVSEVPLQKRPRFRFFSAHRPSSKPKASIRQEVQKFKESLSHANPEESGMDFWSSQSSTMYPLLKPLALDLLAMPASEAFAERVFSLTGELSSGRRNRARITLERSAFLKLNKA</sequence>
<feature type="compositionally biased region" description="Acidic residues" evidence="1">
    <location>
        <begin position="174"/>
        <end position="196"/>
    </location>
</feature>
<evidence type="ECO:0000313" key="3">
    <source>
        <dbReference type="EMBL" id="KAI2650607.1"/>
    </source>
</evidence>
<feature type="region of interest" description="Disordered" evidence="1">
    <location>
        <begin position="173"/>
        <end position="198"/>
    </location>
</feature>
<proteinExistence type="predicted"/>
<keyword evidence="4" id="KW-1185">Reference proteome</keyword>
<dbReference type="PANTHER" id="PTHR46481">
    <property type="entry name" value="ZINC FINGER BED DOMAIN-CONTAINING PROTEIN 4"/>
    <property type="match status" value="1"/>
</dbReference>
<dbReference type="GO" id="GO:0016874">
    <property type="term" value="F:ligase activity"/>
    <property type="evidence" value="ECO:0007669"/>
    <property type="project" value="UniProtKB-KW"/>
</dbReference>
<dbReference type="PANTHER" id="PTHR46481:SF4">
    <property type="entry name" value="ZINC FINGER BED DOMAIN-CONTAINING PROTEIN 4"/>
    <property type="match status" value="1"/>
</dbReference>
<accession>A0ABQ8LKY9</accession>
<reference evidence="3 4" key="1">
    <citation type="submission" date="2022-01" db="EMBL/GenBank/DDBJ databases">
        <title>A high-quality chromosome-level genome assembly of rohu carp, Labeo rohita.</title>
        <authorList>
            <person name="Arick M.A. II"/>
            <person name="Hsu C.-Y."/>
            <person name="Magbanua Z."/>
            <person name="Pechanova O."/>
            <person name="Grover C."/>
            <person name="Miller E."/>
            <person name="Thrash A."/>
            <person name="Ezzel L."/>
            <person name="Alam S."/>
            <person name="Benzie J."/>
            <person name="Hamilton M."/>
            <person name="Karsi A."/>
            <person name="Lawrence M.L."/>
            <person name="Peterson D.G."/>
        </authorList>
    </citation>
    <scope>NUCLEOTIDE SEQUENCE [LARGE SCALE GENOMIC DNA]</scope>
    <source>
        <strain evidence="4">BAU-BD-2019</strain>
        <tissue evidence="3">Blood</tissue>
    </source>
</reference>
<keyword evidence="3" id="KW-0436">Ligase</keyword>
<evidence type="ECO:0000259" key="2">
    <source>
        <dbReference type="Pfam" id="PF05699"/>
    </source>
</evidence>
<name>A0ABQ8LKY9_LABRO</name>
<protein>
    <submittedName>
        <fullName evidence="3">E3 SUMO-protein ligase ZBED1</fullName>
    </submittedName>
</protein>
<organism evidence="3 4">
    <name type="scientific">Labeo rohita</name>
    <name type="common">Indian major carp</name>
    <name type="synonym">Cyprinus rohita</name>
    <dbReference type="NCBI Taxonomy" id="84645"/>
    <lineage>
        <taxon>Eukaryota</taxon>
        <taxon>Metazoa</taxon>
        <taxon>Chordata</taxon>
        <taxon>Craniata</taxon>
        <taxon>Vertebrata</taxon>
        <taxon>Euteleostomi</taxon>
        <taxon>Actinopterygii</taxon>
        <taxon>Neopterygii</taxon>
        <taxon>Teleostei</taxon>
        <taxon>Ostariophysi</taxon>
        <taxon>Cypriniformes</taxon>
        <taxon>Cyprinidae</taxon>
        <taxon>Labeoninae</taxon>
        <taxon>Labeonini</taxon>
        <taxon>Labeo</taxon>
    </lineage>
</organism>
<comment type="caution">
    <text evidence="3">The sequence shown here is derived from an EMBL/GenBank/DDBJ whole genome shotgun (WGS) entry which is preliminary data.</text>
</comment>
<dbReference type="SUPFAM" id="SSF53098">
    <property type="entry name" value="Ribonuclease H-like"/>
    <property type="match status" value="1"/>
</dbReference>
<evidence type="ECO:0000313" key="4">
    <source>
        <dbReference type="Proteomes" id="UP000830375"/>
    </source>
</evidence>
<dbReference type="EMBL" id="JACTAM010000022">
    <property type="protein sequence ID" value="KAI2650607.1"/>
    <property type="molecule type" value="Genomic_DNA"/>
</dbReference>
<feature type="domain" description="HAT C-terminal dimerisation" evidence="2">
    <location>
        <begin position="437"/>
        <end position="488"/>
    </location>
</feature>
<gene>
    <name evidence="3" type="ORF">H4Q32_000634</name>
</gene>
<dbReference type="InterPro" id="IPR008906">
    <property type="entry name" value="HATC_C_dom"/>
</dbReference>
<dbReference type="InterPro" id="IPR012337">
    <property type="entry name" value="RNaseH-like_sf"/>
</dbReference>
<dbReference type="Pfam" id="PF05699">
    <property type="entry name" value="Dimer_Tnp_hAT"/>
    <property type="match status" value="1"/>
</dbReference>
<evidence type="ECO:0000256" key="1">
    <source>
        <dbReference type="SAM" id="MobiDB-lite"/>
    </source>
</evidence>
<dbReference type="InterPro" id="IPR052035">
    <property type="entry name" value="ZnF_BED_domain_contain"/>
</dbReference>